<dbReference type="Proteomes" id="UP000187485">
    <property type="component" value="Unassembled WGS sequence"/>
</dbReference>
<gene>
    <name evidence="2" type="ORF">cpu_00900</name>
</gene>
<feature type="coiled-coil region" evidence="1">
    <location>
        <begin position="22"/>
        <end position="49"/>
    </location>
</feature>
<accession>A0A1L8CRN5</accession>
<evidence type="ECO:0000313" key="2">
    <source>
        <dbReference type="EMBL" id="GAV21580.1"/>
    </source>
</evidence>
<keyword evidence="1" id="KW-0175">Coiled coil</keyword>
<dbReference type="EMBL" id="BDJK01000003">
    <property type="protein sequence ID" value="GAV21580.1"/>
    <property type="molecule type" value="Genomic_DNA"/>
</dbReference>
<organism evidence="2 3">
    <name type="scientific">Carboxydothermus pertinax</name>
    <dbReference type="NCBI Taxonomy" id="870242"/>
    <lineage>
        <taxon>Bacteria</taxon>
        <taxon>Bacillati</taxon>
        <taxon>Bacillota</taxon>
        <taxon>Clostridia</taxon>
        <taxon>Thermoanaerobacterales</taxon>
        <taxon>Thermoanaerobacteraceae</taxon>
        <taxon>Carboxydothermus</taxon>
    </lineage>
</organism>
<protein>
    <submittedName>
        <fullName evidence="2">Uncharacterized protein</fullName>
    </submittedName>
</protein>
<sequence length="104" mass="11883">MAVENLVMLNEALPLEEIPAEVDRIRTMIQSLEAVKKAYEDKLKSWMKENSLDKAELAGYICTFYKQERKELDKDALANVIDLTSYTKVKVIEGFKITKKKGAV</sequence>
<evidence type="ECO:0000256" key="1">
    <source>
        <dbReference type="SAM" id="Coils"/>
    </source>
</evidence>
<keyword evidence="3" id="KW-1185">Reference proteome</keyword>
<name>A0A1L8CRN5_9THEO</name>
<reference evidence="3" key="1">
    <citation type="submission" date="2016-12" db="EMBL/GenBank/DDBJ databases">
        <title>Draft Genome Sequences od Carboxydothermus pertinax and islandicus, Hydrogenogenic Carboxydotrophic Bacteria.</title>
        <authorList>
            <person name="Fukuyama Y."/>
            <person name="Ohmae K."/>
            <person name="Yoneda Y."/>
            <person name="Yoshida T."/>
            <person name="Sako Y."/>
        </authorList>
    </citation>
    <scope>NUCLEOTIDE SEQUENCE [LARGE SCALE GENOMIC DNA]</scope>
    <source>
        <strain evidence="3">Ug1</strain>
    </source>
</reference>
<dbReference type="RefSeq" id="WP_075858032.1">
    <property type="nucleotide sequence ID" value="NZ_BDJK01000003.1"/>
</dbReference>
<dbReference type="STRING" id="870242.cpu_00900"/>
<dbReference type="OrthoDB" id="9847138at2"/>
<evidence type="ECO:0000313" key="3">
    <source>
        <dbReference type="Proteomes" id="UP000187485"/>
    </source>
</evidence>
<dbReference type="AlphaFoldDB" id="A0A1L8CRN5"/>
<comment type="caution">
    <text evidence="2">The sequence shown here is derived from an EMBL/GenBank/DDBJ whole genome shotgun (WGS) entry which is preliminary data.</text>
</comment>
<proteinExistence type="predicted"/>